<feature type="region of interest" description="Disordered" evidence="1">
    <location>
        <begin position="182"/>
        <end position="203"/>
    </location>
</feature>
<proteinExistence type="predicted"/>
<evidence type="ECO:0000313" key="2">
    <source>
        <dbReference type="EMBL" id="MBM3276238.1"/>
    </source>
</evidence>
<gene>
    <name evidence="2" type="ORF">FJZ00_13880</name>
</gene>
<organism evidence="2 3">
    <name type="scientific">Candidatus Tanganyikabacteria bacterium</name>
    <dbReference type="NCBI Taxonomy" id="2961651"/>
    <lineage>
        <taxon>Bacteria</taxon>
        <taxon>Bacillati</taxon>
        <taxon>Candidatus Sericytochromatia</taxon>
        <taxon>Candidatus Tanganyikabacteria</taxon>
    </lineage>
</organism>
<dbReference type="AlphaFoldDB" id="A0A937X6H4"/>
<comment type="caution">
    <text evidence="2">The sequence shown here is derived from an EMBL/GenBank/DDBJ whole genome shotgun (WGS) entry which is preliminary data.</text>
</comment>
<reference evidence="2 3" key="1">
    <citation type="submission" date="2019-03" db="EMBL/GenBank/DDBJ databases">
        <title>Lake Tanganyika Metagenome-Assembled Genomes (MAGs).</title>
        <authorList>
            <person name="Tran P."/>
        </authorList>
    </citation>
    <scope>NUCLEOTIDE SEQUENCE [LARGE SCALE GENOMIC DNA]</scope>
    <source>
        <strain evidence="2">K_DeepCast_65m_m2_236</strain>
    </source>
</reference>
<accession>A0A937X6H4</accession>
<dbReference type="EMBL" id="VGJX01000929">
    <property type="protein sequence ID" value="MBM3276238.1"/>
    <property type="molecule type" value="Genomic_DNA"/>
</dbReference>
<dbReference type="Proteomes" id="UP000703893">
    <property type="component" value="Unassembled WGS sequence"/>
</dbReference>
<name>A0A937X6H4_9BACT</name>
<evidence type="ECO:0000256" key="1">
    <source>
        <dbReference type="SAM" id="MobiDB-lite"/>
    </source>
</evidence>
<sequence length="342" mass="37412">MPSDLRYSLINTFTAIDQFRSNILFNLQGASRPGFNKKNTNLTLASSLTTIRPAQAGGPTTGTTPQIAAGPSELRVGQSSFSFAQGTIGQQVGKVTSIAMNGEGFFAVAESLQPGARVFMTREGDFIWKDTTPPDLKADGTFKQFHLVHKRTGLFVLRSQDVDMDPRSANFMRLKVQGADRPPGMIVNSQDERNGTRLAPAGSGLRANDWIPDKIKGIIGSGGVDPFKQNDTQKRSKDQITSEIAILRVPLKEFLQESSFGATIYETNVATRGGIVNKSYAAWIAAGDTIQVQSESLEQPDFTQIQTEANIQSDVANFVFKNLRDMLDNYNRSIDDLLGLIR</sequence>
<evidence type="ECO:0000313" key="3">
    <source>
        <dbReference type="Proteomes" id="UP000703893"/>
    </source>
</evidence>
<protein>
    <submittedName>
        <fullName evidence="2">Uncharacterized protein</fullName>
    </submittedName>
</protein>